<comment type="caution">
    <text evidence="3">The sequence shown here is derived from an EMBL/GenBank/DDBJ whole genome shotgun (WGS) entry which is preliminary data.</text>
</comment>
<dbReference type="InterPro" id="IPR050378">
    <property type="entry name" value="Metallo-dep_Hydrolases_sf"/>
</dbReference>
<evidence type="ECO:0000313" key="3">
    <source>
        <dbReference type="EMBL" id="MCF2528965.1"/>
    </source>
</evidence>
<dbReference type="InterPro" id="IPR023100">
    <property type="entry name" value="D-aminoacylase_insert_dom_sf"/>
</dbReference>
<dbReference type="InterPro" id="IPR032466">
    <property type="entry name" value="Metal_Hydrolase"/>
</dbReference>
<dbReference type="SUPFAM" id="SSF51338">
    <property type="entry name" value="Composite domain of metallo-dependent hydrolases"/>
    <property type="match status" value="1"/>
</dbReference>
<dbReference type="PANTHER" id="PTHR11647:SF1">
    <property type="entry name" value="COLLAPSIN RESPONSE MEDIATOR PROTEIN"/>
    <property type="match status" value="1"/>
</dbReference>
<feature type="region of interest" description="Disordered" evidence="1">
    <location>
        <begin position="503"/>
        <end position="522"/>
    </location>
</feature>
<keyword evidence="4" id="KW-1185">Reference proteome</keyword>
<sequence>MYDVLLRGGWVLDGTGAPAFRADVAVDHGRIAAVGALAGASAAREIDATGRYVSPGFVDAHVHGDALVLDPAVQLAALRQGVTTFVLGQDGLSYAPATAAALTFSTRYFAAINGTHPGLGDGPVTVAELLATYTGTTALNTAYLVPHGTVRHSVMGPTARAADPADLAEMTRMVEQALDEGACGISTGLEYIPGRYADTAELAALTKAAARRGLPHVSHMRGYEAAAGGAMTELLAVARASGVATHVSHYHGPAAELIGMVDDARASGVDLTFDAYPYLRGCSILAMVALPRDLDDPDLDRTRDALTDAKVRARLAAETDPELWPRITLAHVPSADFGWAEGMRLVDAAKTAGASPAAFCAELLIATNLQAGAVFDQPPTNSDESVRALLRHPAHIGGSDGIYIGGSPHPRGWGAFARLLARHVVELGDWTWEQAAVHLAAHPARRFGLADRGLIRAGMAADLAVIDPHAVADRADYGAARQVADGIGDVLVSGVPVLAGGELTGQTPGRPLRPRTLLEAGR</sequence>
<dbReference type="InterPro" id="IPR011059">
    <property type="entry name" value="Metal-dep_hydrolase_composite"/>
</dbReference>
<dbReference type="Proteomes" id="UP001165378">
    <property type="component" value="Unassembled WGS sequence"/>
</dbReference>
<reference evidence="3" key="1">
    <citation type="submission" date="2022-01" db="EMBL/GenBank/DDBJ databases">
        <title>Genome-Based Taxonomic Classification of the Phylum Actinobacteria.</title>
        <authorList>
            <person name="Gao Y."/>
        </authorList>
    </citation>
    <scope>NUCLEOTIDE SEQUENCE</scope>
    <source>
        <strain evidence="3">KLBMP 8922</strain>
    </source>
</reference>
<dbReference type="GO" id="GO:0005829">
    <property type="term" value="C:cytosol"/>
    <property type="evidence" value="ECO:0007669"/>
    <property type="project" value="TreeGrafter"/>
</dbReference>
<dbReference type="RefSeq" id="WP_235053135.1">
    <property type="nucleotide sequence ID" value="NZ_JAKFHA010000009.1"/>
</dbReference>
<gene>
    <name evidence="3" type="ORF">LZ495_17300</name>
</gene>
<organism evidence="3 4">
    <name type="scientific">Yinghuangia soli</name>
    <dbReference type="NCBI Taxonomy" id="2908204"/>
    <lineage>
        <taxon>Bacteria</taxon>
        <taxon>Bacillati</taxon>
        <taxon>Actinomycetota</taxon>
        <taxon>Actinomycetes</taxon>
        <taxon>Kitasatosporales</taxon>
        <taxon>Streptomycetaceae</taxon>
        <taxon>Yinghuangia</taxon>
    </lineage>
</organism>
<dbReference type="GO" id="GO:0016811">
    <property type="term" value="F:hydrolase activity, acting on carbon-nitrogen (but not peptide) bonds, in linear amides"/>
    <property type="evidence" value="ECO:0007669"/>
    <property type="project" value="InterPro"/>
</dbReference>
<dbReference type="EMBL" id="JAKFHA010000009">
    <property type="protein sequence ID" value="MCF2528965.1"/>
    <property type="molecule type" value="Genomic_DNA"/>
</dbReference>
<evidence type="ECO:0000313" key="4">
    <source>
        <dbReference type="Proteomes" id="UP001165378"/>
    </source>
</evidence>
<evidence type="ECO:0000259" key="2">
    <source>
        <dbReference type="Pfam" id="PF07969"/>
    </source>
</evidence>
<dbReference type="AlphaFoldDB" id="A0AA41Q0Z2"/>
<dbReference type="Gene3D" id="3.30.1490.130">
    <property type="entry name" value="D-aminoacylase. Domain 3"/>
    <property type="match status" value="1"/>
</dbReference>
<dbReference type="PANTHER" id="PTHR11647">
    <property type="entry name" value="HYDRANTOINASE/DIHYDROPYRIMIDINASE FAMILY MEMBER"/>
    <property type="match status" value="1"/>
</dbReference>
<name>A0AA41Q0Z2_9ACTN</name>
<accession>A0AA41Q0Z2</accession>
<dbReference type="Pfam" id="PF07969">
    <property type="entry name" value="Amidohydro_3"/>
    <property type="match status" value="1"/>
</dbReference>
<dbReference type="InterPro" id="IPR013108">
    <property type="entry name" value="Amidohydro_3"/>
</dbReference>
<dbReference type="Gene3D" id="3.20.20.140">
    <property type="entry name" value="Metal-dependent hydrolases"/>
    <property type="match status" value="1"/>
</dbReference>
<dbReference type="GO" id="GO:0016812">
    <property type="term" value="F:hydrolase activity, acting on carbon-nitrogen (but not peptide) bonds, in cyclic amides"/>
    <property type="evidence" value="ECO:0007669"/>
    <property type="project" value="TreeGrafter"/>
</dbReference>
<dbReference type="Gene3D" id="2.30.40.10">
    <property type="entry name" value="Urease, subunit C, domain 1"/>
    <property type="match status" value="1"/>
</dbReference>
<protein>
    <submittedName>
        <fullName evidence="3">Amidohydrolase family protein</fullName>
    </submittedName>
</protein>
<dbReference type="SUPFAM" id="SSF51556">
    <property type="entry name" value="Metallo-dependent hydrolases"/>
    <property type="match status" value="1"/>
</dbReference>
<proteinExistence type="predicted"/>
<evidence type="ECO:0000256" key="1">
    <source>
        <dbReference type="SAM" id="MobiDB-lite"/>
    </source>
</evidence>
<feature type="domain" description="Amidohydrolase 3" evidence="2">
    <location>
        <begin position="44"/>
        <end position="497"/>
    </location>
</feature>